<dbReference type="OrthoDB" id="6617147at2759"/>
<comment type="caution">
    <text evidence="2">The sequence shown here is derived from an EMBL/GenBank/DDBJ whole genome shotgun (WGS) entry which is preliminary data.</text>
</comment>
<protein>
    <submittedName>
        <fullName evidence="2">Uncharacterized protein</fullName>
    </submittedName>
</protein>
<sequence length="108" mass="12377">MHLFNVKVHGYAKILEDKKADRASRAMLGTKLKKTLTPPSTAYRCAQSLIMFYEYKKKELRRKIGEEKNQRVSTGGGAMPAMKWGPEVALQITFPRLHRGLQEDRSKL</sequence>
<organism evidence="2 3">
    <name type="scientific">Acanthoscelides obtectus</name>
    <name type="common">Bean weevil</name>
    <name type="synonym">Bruchus obtectus</name>
    <dbReference type="NCBI Taxonomy" id="200917"/>
    <lineage>
        <taxon>Eukaryota</taxon>
        <taxon>Metazoa</taxon>
        <taxon>Ecdysozoa</taxon>
        <taxon>Arthropoda</taxon>
        <taxon>Hexapoda</taxon>
        <taxon>Insecta</taxon>
        <taxon>Pterygota</taxon>
        <taxon>Neoptera</taxon>
        <taxon>Endopterygota</taxon>
        <taxon>Coleoptera</taxon>
        <taxon>Polyphaga</taxon>
        <taxon>Cucujiformia</taxon>
        <taxon>Chrysomeloidea</taxon>
        <taxon>Chrysomelidae</taxon>
        <taxon>Bruchinae</taxon>
        <taxon>Bruchini</taxon>
        <taxon>Acanthoscelides</taxon>
    </lineage>
</organism>
<evidence type="ECO:0000313" key="3">
    <source>
        <dbReference type="Proteomes" id="UP001152888"/>
    </source>
</evidence>
<accession>A0A9P0Q8E1</accession>
<keyword evidence="3" id="KW-1185">Reference proteome</keyword>
<dbReference type="EMBL" id="CAKOFQ010007976">
    <property type="protein sequence ID" value="CAH2010471.1"/>
    <property type="molecule type" value="Genomic_DNA"/>
</dbReference>
<proteinExistence type="predicted"/>
<dbReference type="AlphaFoldDB" id="A0A9P0Q8E1"/>
<dbReference type="Proteomes" id="UP001152888">
    <property type="component" value="Unassembled WGS sequence"/>
</dbReference>
<gene>
    <name evidence="1" type="ORF">ACAOBT_LOCUS12685</name>
    <name evidence="2" type="ORF">ACAOBT_LOCUS31554</name>
</gene>
<name>A0A9P0Q8E1_ACAOB</name>
<evidence type="ECO:0000313" key="2">
    <source>
        <dbReference type="EMBL" id="CAH2010471.1"/>
    </source>
</evidence>
<reference evidence="2" key="1">
    <citation type="submission" date="2022-03" db="EMBL/GenBank/DDBJ databases">
        <authorList>
            <person name="Sayadi A."/>
        </authorList>
    </citation>
    <scope>NUCLEOTIDE SEQUENCE</scope>
</reference>
<evidence type="ECO:0000313" key="1">
    <source>
        <dbReference type="EMBL" id="CAH1977473.1"/>
    </source>
</evidence>
<dbReference type="EMBL" id="CAKOFQ010006859">
    <property type="protein sequence ID" value="CAH1977473.1"/>
    <property type="molecule type" value="Genomic_DNA"/>
</dbReference>